<dbReference type="GO" id="GO:0006259">
    <property type="term" value="P:DNA metabolic process"/>
    <property type="evidence" value="ECO:0007669"/>
    <property type="project" value="InterPro"/>
</dbReference>
<accession>A0A9Q8Z0V7</accession>
<name>A0A9Q8Z0V7_BARTA</name>
<dbReference type="Proteomes" id="UP001056980">
    <property type="component" value="Chromosome"/>
</dbReference>
<dbReference type="Pfam" id="PF03837">
    <property type="entry name" value="RecT"/>
    <property type="match status" value="1"/>
</dbReference>
<sequence length="275" mass="31656">MTNSTFLKEMAEKYGFSAEEFRTTIMKTCIGYKNASVITDAEFAIFLFVAKTYGLNPLTKEIYALPKKGGGIIPVVSIDGWIKIIKSNPNFDGMTFQDQLNEDGNIIAIKCAIRLKGIKDPIEVTEYRKECEQEKSEAWQKYPARMLRHKATIQCARYAFGLSGIYEEDEAKRINEANHNVQTKLVSYDVLTQIKQLINITQTEEEKVLKYGRVDRLEDLPDEIAQRILDTLQQRQNEKEQSFLQQKQIEAPIQDAEYIHVQDIEYAPQEQRTAV</sequence>
<dbReference type="AlphaFoldDB" id="A0A9Q8Z0V7"/>
<dbReference type="RefSeq" id="WP_252619732.1">
    <property type="nucleotide sequence ID" value="NZ_CP083444.1"/>
</dbReference>
<gene>
    <name evidence="1" type="ORF">LAJ60_02810</name>
</gene>
<dbReference type="InterPro" id="IPR018330">
    <property type="entry name" value="RecT_fam"/>
</dbReference>
<dbReference type="EMBL" id="CP083444">
    <property type="protein sequence ID" value="USP03380.1"/>
    <property type="molecule type" value="Genomic_DNA"/>
</dbReference>
<evidence type="ECO:0000313" key="2">
    <source>
        <dbReference type="Proteomes" id="UP001056980"/>
    </source>
</evidence>
<dbReference type="GO" id="GO:0003677">
    <property type="term" value="F:DNA binding"/>
    <property type="evidence" value="ECO:0007669"/>
    <property type="project" value="InterPro"/>
</dbReference>
<dbReference type="KEGG" id="btay:LAJ60_02810"/>
<reference evidence="1" key="1">
    <citation type="journal article" date="2022" name="Proc. Natl. Acad. Sci. U.S.A.">
        <title>Identification of the Bartonella autotransporter CFA as a protective antigen and hypervariable target of neutralizing antibodies in mice.</title>
        <authorList>
            <person name="Siewert L.K."/>
            <person name="Korotaev A."/>
            <person name="Sedzicki J."/>
            <person name="Fromm K."/>
            <person name="Pinschewer D.D."/>
            <person name="Dehio C."/>
        </authorList>
    </citation>
    <scope>NUCLEOTIDE SEQUENCE</scope>
    <source>
        <strain evidence="1">IBS296</strain>
    </source>
</reference>
<organism evidence="1 2">
    <name type="scientific">Bartonella taylorii</name>
    <dbReference type="NCBI Taxonomy" id="33046"/>
    <lineage>
        <taxon>Bacteria</taxon>
        <taxon>Pseudomonadati</taxon>
        <taxon>Pseudomonadota</taxon>
        <taxon>Alphaproteobacteria</taxon>
        <taxon>Hyphomicrobiales</taxon>
        <taxon>Bartonellaceae</taxon>
        <taxon>Bartonella</taxon>
    </lineage>
</organism>
<evidence type="ECO:0000313" key="1">
    <source>
        <dbReference type="EMBL" id="USP03380.1"/>
    </source>
</evidence>
<proteinExistence type="predicted"/>
<protein>
    <submittedName>
        <fullName evidence="1">Recombinase RecT</fullName>
    </submittedName>
</protein>